<keyword evidence="5 7" id="KW-1133">Transmembrane helix</keyword>
<dbReference type="InterPro" id="IPR003834">
    <property type="entry name" value="Cyt_c_assmbl_TM_dom"/>
</dbReference>
<dbReference type="SUPFAM" id="SSF74863">
    <property type="entry name" value="Thiol:disulfide interchange protein DsbD, N-terminal domain (DsbD-alpha)"/>
    <property type="match status" value="1"/>
</dbReference>
<feature type="transmembrane region" description="Helical" evidence="7">
    <location>
        <begin position="435"/>
        <end position="456"/>
    </location>
</feature>
<comment type="subcellular location">
    <subcellularLocation>
        <location evidence="1">Cell membrane</location>
        <topology evidence="1">Multi-pass membrane protein</topology>
    </subcellularLocation>
</comment>
<proteinExistence type="predicted"/>
<protein>
    <submittedName>
        <fullName evidence="9">Thiol:disulfide interchange protein DsbD</fullName>
        <ecNumber evidence="9">1.8.1.8</ecNumber>
    </submittedName>
</protein>
<evidence type="ECO:0000313" key="9">
    <source>
        <dbReference type="EMBL" id="CZE47225.1"/>
    </source>
</evidence>
<keyword evidence="10" id="KW-1185">Reference proteome</keyword>
<dbReference type="InterPro" id="IPR028250">
    <property type="entry name" value="DsbDN"/>
</dbReference>
<dbReference type="GO" id="GO:0047134">
    <property type="term" value="F:protein-disulfide reductase [NAD(P)H] activity"/>
    <property type="evidence" value="ECO:0007669"/>
    <property type="project" value="UniProtKB-EC"/>
</dbReference>
<dbReference type="OrthoDB" id="9811036at2"/>
<keyword evidence="2" id="KW-1003">Cell membrane</keyword>
<organism evidence="9 10">
    <name type="scientific">Campylobacter geochelonis</name>
    <dbReference type="NCBI Taxonomy" id="1780362"/>
    <lineage>
        <taxon>Bacteria</taxon>
        <taxon>Pseudomonadati</taxon>
        <taxon>Campylobacterota</taxon>
        <taxon>Epsilonproteobacteria</taxon>
        <taxon>Campylobacterales</taxon>
        <taxon>Campylobacteraceae</taxon>
        <taxon>Campylobacter</taxon>
    </lineage>
</organism>
<feature type="transmembrane region" description="Helical" evidence="7">
    <location>
        <begin position="380"/>
        <end position="397"/>
    </location>
</feature>
<feature type="transmembrane region" description="Helical" evidence="7">
    <location>
        <begin position="403"/>
        <end position="423"/>
    </location>
</feature>
<dbReference type="SUPFAM" id="SSF52833">
    <property type="entry name" value="Thioredoxin-like"/>
    <property type="match status" value="1"/>
</dbReference>
<dbReference type="InterPro" id="IPR036249">
    <property type="entry name" value="Thioredoxin-like_sf"/>
</dbReference>
<accession>A0A128EE47</accession>
<feature type="transmembrane region" description="Helical" evidence="7">
    <location>
        <begin position="338"/>
        <end position="359"/>
    </location>
</feature>
<feature type="transmembrane region" description="Helical" evidence="7">
    <location>
        <begin position="261"/>
        <end position="281"/>
    </location>
</feature>
<feature type="transmembrane region" description="Helical" evidence="7">
    <location>
        <begin position="225"/>
        <end position="249"/>
    </location>
</feature>
<name>A0A128EE47_9BACT</name>
<reference evidence="9 10" key="1">
    <citation type="submission" date="2016-02" db="EMBL/GenBank/DDBJ databases">
        <authorList>
            <consortium name="Pathogen Informatics"/>
        </authorList>
    </citation>
    <scope>NUCLEOTIDE SEQUENCE [LARGE SCALE GENOMIC DNA]</scope>
    <source>
        <strain evidence="9 10">RC20</strain>
    </source>
</reference>
<evidence type="ECO:0000256" key="4">
    <source>
        <dbReference type="ARBA" id="ARBA00022748"/>
    </source>
</evidence>
<dbReference type="NCBIfam" id="NF001419">
    <property type="entry name" value="PRK00293.1"/>
    <property type="match status" value="1"/>
</dbReference>
<feature type="domain" description="Thioredoxin" evidence="8">
    <location>
        <begin position="457"/>
        <end position="596"/>
    </location>
</feature>
<dbReference type="Proteomes" id="UP000069632">
    <property type="component" value="Unassembled WGS sequence"/>
</dbReference>
<dbReference type="InterPro" id="IPR035671">
    <property type="entry name" value="DsbD_gamma"/>
</dbReference>
<feature type="transmembrane region" description="Helical" evidence="7">
    <location>
        <begin position="180"/>
        <end position="213"/>
    </location>
</feature>
<evidence type="ECO:0000313" key="10">
    <source>
        <dbReference type="Proteomes" id="UP000069632"/>
    </source>
</evidence>
<feature type="transmembrane region" description="Helical" evidence="7">
    <location>
        <begin position="302"/>
        <end position="332"/>
    </location>
</feature>
<dbReference type="Pfam" id="PF02683">
    <property type="entry name" value="DsbD_TM"/>
    <property type="match status" value="1"/>
</dbReference>
<evidence type="ECO:0000256" key="1">
    <source>
        <dbReference type="ARBA" id="ARBA00004651"/>
    </source>
</evidence>
<dbReference type="RefSeq" id="WP_075540117.1">
    <property type="nucleotide sequence ID" value="NZ_CP053844.1"/>
</dbReference>
<dbReference type="AlphaFoldDB" id="A0A128EE47"/>
<dbReference type="CDD" id="cd02953">
    <property type="entry name" value="DsbDgamma"/>
    <property type="match status" value="1"/>
</dbReference>
<evidence type="ECO:0000256" key="2">
    <source>
        <dbReference type="ARBA" id="ARBA00022475"/>
    </source>
</evidence>
<dbReference type="Gene3D" id="2.60.40.1250">
    <property type="entry name" value="Thiol:disulfide interchange protein DsbD, N-terminal domain"/>
    <property type="match status" value="1"/>
</dbReference>
<evidence type="ECO:0000256" key="5">
    <source>
        <dbReference type="ARBA" id="ARBA00022989"/>
    </source>
</evidence>
<dbReference type="InterPro" id="IPR036929">
    <property type="entry name" value="DsbDN_sf"/>
</dbReference>
<dbReference type="PANTHER" id="PTHR32234">
    <property type="entry name" value="THIOL:DISULFIDE INTERCHANGE PROTEIN DSBD"/>
    <property type="match status" value="1"/>
</dbReference>
<dbReference type="EMBL" id="FIZP01000002">
    <property type="protein sequence ID" value="CZE47225.1"/>
    <property type="molecule type" value="Genomic_DNA"/>
</dbReference>
<evidence type="ECO:0000256" key="3">
    <source>
        <dbReference type="ARBA" id="ARBA00022692"/>
    </source>
</evidence>
<dbReference type="Pfam" id="PF11412">
    <property type="entry name" value="DsbD_N"/>
    <property type="match status" value="1"/>
</dbReference>
<keyword evidence="3 7" id="KW-0812">Transmembrane</keyword>
<dbReference type="Pfam" id="PF00085">
    <property type="entry name" value="Thioredoxin"/>
    <property type="match status" value="1"/>
</dbReference>
<sequence length="597" mass="65869">MFKFLLALTFVLNLLHADPVESSKAFKVEQSSNGDGVSFKFDLDDSVYLYKDQFKAKLNGKDITNILNLPESKEYKTRRIIDKDFTLFVPMGLVLSGGSVDKFSLNLEYLGCAYDGFCYNPQNFIYDFTKQLDGKYLVSKTDKSAQSAANYSEKSEQKVSDSNSLSQQDSIKNYMQNKGLFAILITFFGYGLLLALTPCVFPMIPILSSIIVAKTGENSSVKSSFFISLVYVISMSLAYAIAGVAASMLGASVQGMLQIPWVILAFSVVFVALAFNMFGFYELQIPQSLQSMVSKKSEKQGGLLGVAIMGFLSALIVGPCVAAPLAGALLYIAQTGDALLGGLALFVMSFAMGIPLLIIGLGSKKLLPKPGFWMEEVKKIFGFIMLFMAVWMASRVMGENLAMLLYGMVGVFFASFFGLFESVESGNGGFAKFKKGFSIIVLTYSLLLIVGFSLGATNPLKPIGNFGLNSTISNSNLVSSKPKFRYIKNLNELDEFIKTAKKPVMIDFWATWCVVCKELDVTLENKEVEAALSEFELVKIDVTKNSEDDKALMKRFNVFGPPALIFFKDSKEIKDEQSVGFLDVKEMIEKLERVKNF</sequence>
<dbReference type="GO" id="GO:0017004">
    <property type="term" value="P:cytochrome complex assembly"/>
    <property type="evidence" value="ECO:0007669"/>
    <property type="project" value="UniProtKB-KW"/>
</dbReference>
<keyword evidence="4" id="KW-0201">Cytochrome c-type biogenesis</keyword>
<gene>
    <name evidence="9" type="primary">dsbD</name>
    <name evidence="9" type="ORF">ERS672216_00786</name>
</gene>
<dbReference type="GO" id="GO:0045454">
    <property type="term" value="P:cell redox homeostasis"/>
    <property type="evidence" value="ECO:0007669"/>
    <property type="project" value="TreeGrafter"/>
</dbReference>
<dbReference type="PROSITE" id="PS51352">
    <property type="entry name" value="THIOREDOXIN_2"/>
    <property type="match status" value="1"/>
</dbReference>
<evidence type="ECO:0000256" key="6">
    <source>
        <dbReference type="ARBA" id="ARBA00023136"/>
    </source>
</evidence>
<dbReference type="EC" id="1.8.1.8" evidence="9"/>
<dbReference type="PANTHER" id="PTHR32234:SF0">
    <property type="entry name" value="THIOL:DISULFIDE INTERCHANGE PROTEIN DSBD"/>
    <property type="match status" value="1"/>
</dbReference>
<dbReference type="InterPro" id="IPR013766">
    <property type="entry name" value="Thioredoxin_domain"/>
</dbReference>
<keyword evidence="9" id="KW-0560">Oxidoreductase</keyword>
<evidence type="ECO:0000259" key="8">
    <source>
        <dbReference type="PROSITE" id="PS51352"/>
    </source>
</evidence>
<dbReference type="Gene3D" id="3.40.30.10">
    <property type="entry name" value="Glutaredoxin"/>
    <property type="match status" value="1"/>
</dbReference>
<evidence type="ECO:0000256" key="7">
    <source>
        <dbReference type="SAM" id="Phobius"/>
    </source>
</evidence>
<dbReference type="GO" id="GO:0005886">
    <property type="term" value="C:plasma membrane"/>
    <property type="evidence" value="ECO:0007669"/>
    <property type="project" value="UniProtKB-SubCell"/>
</dbReference>
<keyword evidence="6 7" id="KW-0472">Membrane</keyword>